<dbReference type="Gene3D" id="1.10.245.10">
    <property type="entry name" value="SWIB/MDM2 domain"/>
    <property type="match status" value="1"/>
</dbReference>
<proteinExistence type="predicted"/>
<name>A0A6J5TYX1_PRUAR</name>
<dbReference type="InterPro" id="IPR036885">
    <property type="entry name" value="SWIB_MDM2_dom_sf"/>
</dbReference>
<dbReference type="PANTHER" id="PTHR13844">
    <property type="entry name" value="SWI/SNF-RELATED MATRIX-ASSOCIATED ACTIN-DEPENDENT REGULATOR OF CHROMATIN SUBFAMILY D"/>
    <property type="match status" value="1"/>
</dbReference>
<dbReference type="CDD" id="cd10567">
    <property type="entry name" value="SWIB-MDM2_like"/>
    <property type="match status" value="1"/>
</dbReference>
<dbReference type="PROSITE" id="PS51925">
    <property type="entry name" value="SWIB_MDM2"/>
    <property type="match status" value="1"/>
</dbReference>
<evidence type="ECO:0000313" key="3">
    <source>
        <dbReference type="EMBL" id="CAB4269290.1"/>
    </source>
</evidence>
<reference evidence="3 4" key="1">
    <citation type="submission" date="2020-05" db="EMBL/GenBank/DDBJ databases">
        <authorList>
            <person name="Campoy J."/>
            <person name="Schneeberger K."/>
            <person name="Spophaly S."/>
        </authorList>
    </citation>
    <scope>NUCLEOTIDE SEQUENCE [LARGE SCALE GENOMIC DNA]</scope>
    <source>
        <strain evidence="3">PruArmRojPasFocal</strain>
    </source>
</reference>
<protein>
    <recommendedName>
        <fullName evidence="2">DM2 domain-containing protein</fullName>
    </recommendedName>
</protein>
<accession>A0A6J5TYX1</accession>
<gene>
    <name evidence="3" type="ORF">CURHAP_LOCUS14748</name>
</gene>
<dbReference type="EMBL" id="CAEKDK010000002">
    <property type="protein sequence ID" value="CAB4269290.1"/>
    <property type="molecule type" value="Genomic_DNA"/>
</dbReference>
<feature type="domain" description="DM2" evidence="2">
    <location>
        <begin position="87"/>
        <end position="165"/>
    </location>
</feature>
<dbReference type="InterPro" id="IPR019835">
    <property type="entry name" value="SWIB_domain"/>
</dbReference>
<sequence length="167" mass="17915">MERIDLDFLNHISYLPHLPLVALVGSVLLGCRALMAPARSSSSTAGAAVSASKAATAAEPKPKAKTKAKAKAAADSTKPKITNRSLGIMKPMPISPALGRFLGASESSRAEAVKQIWAHIKLHNLQNPANKKEIHCDDKLKAIFEGKEKVGFLEIGKLLSRHFVKTE</sequence>
<evidence type="ECO:0000313" key="4">
    <source>
        <dbReference type="Proteomes" id="UP000507222"/>
    </source>
</evidence>
<dbReference type="InterPro" id="IPR003121">
    <property type="entry name" value="SWIB_MDM2_domain"/>
</dbReference>
<organism evidence="3 4">
    <name type="scientific">Prunus armeniaca</name>
    <name type="common">Apricot</name>
    <name type="synonym">Armeniaca vulgaris</name>
    <dbReference type="NCBI Taxonomy" id="36596"/>
    <lineage>
        <taxon>Eukaryota</taxon>
        <taxon>Viridiplantae</taxon>
        <taxon>Streptophyta</taxon>
        <taxon>Embryophyta</taxon>
        <taxon>Tracheophyta</taxon>
        <taxon>Spermatophyta</taxon>
        <taxon>Magnoliopsida</taxon>
        <taxon>eudicotyledons</taxon>
        <taxon>Gunneridae</taxon>
        <taxon>Pentapetalae</taxon>
        <taxon>rosids</taxon>
        <taxon>fabids</taxon>
        <taxon>Rosales</taxon>
        <taxon>Rosaceae</taxon>
        <taxon>Amygdaloideae</taxon>
        <taxon>Amygdaleae</taxon>
        <taxon>Prunus</taxon>
    </lineage>
</organism>
<dbReference type="AlphaFoldDB" id="A0A6J5TYX1"/>
<dbReference type="PROSITE" id="PS51257">
    <property type="entry name" value="PROKAR_LIPOPROTEIN"/>
    <property type="match status" value="1"/>
</dbReference>
<evidence type="ECO:0000256" key="1">
    <source>
        <dbReference type="SAM" id="MobiDB-lite"/>
    </source>
</evidence>
<dbReference type="Pfam" id="PF02201">
    <property type="entry name" value="SWIB"/>
    <property type="match status" value="1"/>
</dbReference>
<dbReference type="Proteomes" id="UP000507222">
    <property type="component" value="Unassembled WGS sequence"/>
</dbReference>
<feature type="region of interest" description="Disordered" evidence="1">
    <location>
        <begin position="53"/>
        <end position="78"/>
    </location>
</feature>
<evidence type="ECO:0000259" key="2">
    <source>
        <dbReference type="PROSITE" id="PS51925"/>
    </source>
</evidence>
<dbReference type="SUPFAM" id="SSF47592">
    <property type="entry name" value="SWIB/MDM2 domain"/>
    <property type="match status" value="1"/>
</dbReference>
<dbReference type="SMART" id="SM00151">
    <property type="entry name" value="SWIB"/>
    <property type="match status" value="1"/>
</dbReference>